<reference evidence="3 4" key="1">
    <citation type="submission" date="2018-06" db="EMBL/GenBank/DDBJ databases">
        <title>Genomic Encyclopedia of Type Strains, Phase III (KMG-III): the genomes of soil and plant-associated and newly described type strains.</title>
        <authorList>
            <person name="Whitman W."/>
        </authorList>
    </citation>
    <scope>NUCLEOTIDE SEQUENCE [LARGE SCALE GENOMIC DNA]</scope>
    <source>
        <strain evidence="3 4">LMG 23644</strain>
    </source>
</reference>
<evidence type="ECO:0000256" key="1">
    <source>
        <dbReference type="SAM" id="MobiDB-lite"/>
    </source>
</evidence>
<dbReference type="Pfam" id="PF13576">
    <property type="entry name" value="Pentapeptide_3"/>
    <property type="match status" value="1"/>
</dbReference>
<dbReference type="InterPro" id="IPR001646">
    <property type="entry name" value="5peptide_repeat"/>
</dbReference>
<protein>
    <submittedName>
        <fullName evidence="3">Pentapeptide repeat protein</fullName>
    </submittedName>
</protein>
<organism evidence="3 4">
    <name type="scientific">Paraburkholderia bryophila</name>
    <dbReference type="NCBI Taxonomy" id="420952"/>
    <lineage>
        <taxon>Bacteria</taxon>
        <taxon>Pseudomonadati</taxon>
        <taxon>Pseudomonadota</taxon>
        <taxon>Betaproteobacteria</taxon>
        <taxon>Burkholderiales</taxon>
        <taxon>Burkholderiaceae</taxon>
        <taxon>Paraburkholderia</taxon>
    </lineage>
</organism>
<accession>A0A329B575</accession>
<dbReference type="SUPFAM" id="SSF141571">
    <property type="entry name" value="Pentapeptide repeat-like"/>
    <property type="match status" value="1"/>
</dbReference>
<keyword evidence="2" id="KW-1133">Transmembrane helix</keyword>
<dbReference type="RefSeq" id="WP_111935889.1">
    <property type="nucleotide sequence ID" value="NZ_CADFFP010000050.1"/>
</dbReference>
<dbReference type="Proteomes" id="UP000248918">
    <property type="component" value="Unassembled WGS sequence"/>
</dbReference>
<dbReference type="OrthoDB" id="9023289at2"/>
<name>A0A329B575_9BURK</name>
<feature type="transmembrane region" description="Helical" evidence="2">
    <location>
        <begin position="370"/>
        <end position="392"/>
    </location>
</feature>
<keyword evidence="2" id="KW-0472">Membrane</keyword>
<feature type="transmembrane region" description="Helical" evidence="2">
    <location>
        <begin position="305"/>
        <end position="326"/>
    </location>
</feature>
<keyword evidence="2" id="KW-0812">Transmembrane</keyword>
<proteinExistence type="predicted"/>
<evidence type="ECO:0000256" key="2">
    <source>
        <dbReference type="SAM" id="Phobius"/>
    </source>
</evidence>
<feature type="compositionally biased region" description="Basic and acidic residues" evidence="1">
    <location>
        <begin position="32"/>
        <end position="42"/>
    </location>
</feature>
<comment type="caution">
    <text evidence="3">The sequence shown here is derived from an EMBL/GenBank/DDBJ whole genome shotgun (WGS) entry which is preliminary data.</text>
</comment>
<gene>
    <name evidence="3" type="ORF">BX591_15213</name>
</gene>
<feature type="region of interest" description="Disordered" evidence="1">
    <location>
        <begin position="1"/>
        <end position="43"/>
    </location>
</feature>
<dbReference type="AlphaFoldDB" id="A0A329B575"/>
<evidence type="ECO:0000313" key="4">
    <source>
        <dbReference type="Proteomes" id="UP000248918"/>
    </source>
</evidence>
<sequence>MTGSNLPPKGKSGSQPRPVANGSVASKQARSRPTERSDELAKHVSGKRKSSYWDPLYSDNFRGIDSVFDWNISNVTGISYSVCTAERLSSFVTDKKLTRWSAKGFSFENCDFRGNFVAIDLSFNNCRFSECDLGSATWKGVKFSNCKFSRVSLSLATFEQCQFIDCTWSEIGVSGTETKFFDSMISNPWDFVMSAYTNTDAGVLLQRGPTTPAHQRMRLEETKVKIARAVLSNSERNADDNVYYEAVRTYLTQSLVSRRESAKFVLSSKEKPLKKLSSLWRLSQASLELSILNISGAINEWGYSLARPALVGLLMIALFAVVYKMTGVTCGTAETVEACTWKLAFMTSFDVSLLVGYTKHAAEKTKWIPQVIYGINALVGLWWYAIFVPTVINRISRVR</sequence>
<dbReference type="EMBL" id="QLTK01000052">
    <property type="protein sequence ID" value="RAS15831.1"/>
    <property type="molecule type" value="Genomic_DNA"/>
</dbReference>
<evidence type="ECO:0000313" key="3">
    <source>
        <dbReference type="EMBL" id="RAS15831.1"/>
    </source>
</evidence>
<dbReference type="Gene3D" id="2.160.20.80">
    <property type="entry name" value="E3 ubiquitin-protein ligase SopA"/>
    <property type="match status" value="1"/>
</dbReference>